<keyword evidence="3" id="KW-1185">Reference proteome</keyword>
<feature type="compositionally biased region" description="Pro residues" evidence="1">
    <location>
        <begin position="47"/>
        <end position="63"/>
    </location>
</feature>
<name>A0ABW1IWW4_9PSEU</name>
<comment type="caution">
    <text evidence="2">The sequence shown here is derived from an EMBL/GenBank/DDBJ whole genome shotgun (WGS) entry which is preliminary data.</text>
</comment>
<evidence type="ECO:0000313" key="3">
    <source>
        <dbReference type="Proteomes" id="UP001596302"/>
    </source>
</evidence>
<evidence type="ECO:0000256" key="1">
    <source>
        <dbReference type="SAM" id="MobiDB-lite"/>
    </source>
</evidence>
<proteinExistence type="predicted"/>
<dbReference type="RefSeq" id="WP_379582020.1">
    <property type="nucleotide sequence ID" value="NZ_JBHSQW010000002.1"/>
</dbReference>
<accession>A0ABW1IWW4</accession>
<dbReference type="Proteomes" id="UP001596302">
    <property type="component" value="Unassembled WGS sequence"/>
</dbReference>
<reference evidence="3" key="1">
    <citation type="journal article" date="2019" name="Int. J. Syst. Evol. Microbiol.">
        <title>The Global Catalogue of Microorganisms (GCM) 10K type strain sequencing project: providing services to taxonomists for standard genome sequencing and annotation.</title>
        <authorList>
            <consortium name="The Broad Institute Genomics Platform"/>
            <consortium name="The Broad Institute Genome Sequencing Center for Infectious Disease"/>
            <person name="Wu L."/>
            <person name="Ma J."/>
        </authorList>
    </citation>
    <scope>NUCLEOTIDE SEQUENCE [LARGE SCALE GENOMIC DNA]</scope>
    <source>
        <strain evidence="3">CCM 8391</strain>
    </source>
</reference>
<gene>
    <name evidence="2" type="ORF">ACFQE5_01835</name>
</gene>
<dbReference type="EMBL" id="JBHSQW010000002">
    <property type="protein sequence ID" value="MFC5992948.1"/>
    <property type="molecule type" value="Genomic_DNA"/>
</dbReference>
<sequence length="63" mass="6697">MAGKVKVVIAFDADNNRIGKTVEVDPDEARILVAEGRARYLDERPRPVPSPTPNPGAGPMPGS</sequence>
<protein>
    <recommendedName>
        <fullName evidence="4">Lsr2 protein</fullName>
    </recommendedName>
</protein>
<evidence type="ECO:0000313" key="2">
    <source>
        <dbReference type="EMBL" id="MFC5992948.1"/>
    </source>
</evidence>
<feature type="region of interest" description="Disordered" evidence="1">
    <location>
        <begin position="39"/>
        <end position="63"/>
    </location>
</feature>
<organism evidence="2 3">
    <name type="scientific">Pseudonocardia hispaniensis</name>
    <dbReference type="NCBI Taxonomy" id="904933"/>
    <lineage>
        <taxon>Bacteria</taxon>
        <taxon>Bacillati</taxon>
        <taxon>Actinomycetota</taxon>
        <taxon>Actinomycetes</taxon>
        <taxon>Pseudonocardiales</taxon>
        <taxon>Pseudonocardiaceae</taxon>
        <taxon>Pseudonocardia</taxon>
    </lineage>
</organism>
<evidence type="ECO:0008006" key="4">
    <source>
        <dbReference type="Google" id="ProtNLM"/>
    </source>
</evidence>